<organism evidence="1 2">
    <name type="scientific">Puccinia striiformis f. sp. tritici</name>
    <dbReference type="NCBI Taxonomy" id="168172"/>
    <lineage>
        <taxon>Eukaryota</taxon>
        <taxon>Fungi</taxon>
        <taxon>Dikarya</taxon>
        <taxon>Basidiomycota</taxon>
        <taxon>Pucciniomycotina</taxon>
        <taxon>Pucciniomycetes</taxon>
        <taxon>Pucciniales</taxon>
        <taxon>Pucciniaceae</taxon>
        <taxon>Puccinia</taxon>
    </lineage>
</organism>
<dbReference type="Proteomes" id="UP001060170">
    <property type="component" value="Chromosome 16"/>
</dbReference>
<protein>
    <submittedName>
        <fullName evidence="1">Uncharacterized protein</fullName>
    </submittedName>
</protein>
<keyword evidence="2" id="KW-1185">Reference proteome</keyword>
<sequence length="1593" mass="171909">MEEHPLSPNNHIQEAEAATTETKTYFDLKAHSDLLITEQRQQQNEQQPSVPGLKSKRIKLIRDDTLKQTEQSHENSSATAATTSENTQKIPLKILKISLSDQPHLIPTKSQLLVELKKIQNPGNLPGAVDQNALNLIMLSLIRELSLQLNQTQEELRNSQLELNGLNNLLADTYSVGKGEIERCRLRARVPNQPQQPSSPDPTTTTTSCKKQAWHLELHDQVDCLIDNLNFSSTSSLGPSCSSGQLDLDDLREAMSDNPCFDTASSSSCPSRSQLTSPASQNSHIPESPRPNTTTINTSSTAKKTYHPTSVSSLFNPTGILNGRYRKSAPIPPILPPSSDHQYHDCHEESASEHRPIASSSTLHKRTASIGSSLSGVSSVPSNRLPPNNVWGLYGWKWNKRNKTSSPPVSGQLDLGNGRVDIEQCLSPDDGQLNHPTLLLGGSASIDRELYPEPSGLLSRPQQSPIETSSSTILSGLFDSLTRRKRAESNHSHLQKPSIQSFNSRTVASGSSEEPLRASINAPPSLITRSSSLILNSSSSINTQSTSSSSSCSLHDTGRNLNRSNSGAHPLSESALSSLAPSALHSASSSSDITPPLTGTERLINILDKSLLDPSSSTFTRATGSQSTPLAKLSRSDTTTASRRPSLINLKSPAESFVSTSKGLPTLATHADTIVHSERFQLSPALSGLSADIPKPQFDYSTTSYHNRDHTRASPDGDSSSLSQSINSSVTGPAGSTTELNEQNSSRLRSQASHQNLSIRSSKSSVVTSASQMKSKPQVKLTQPATTKSYLSTATGTIGKALGANSSSGMNSPVEFEPNVTTVPNVAFGRLASVYFRAPDSQSSGSASRSSSNKARSTSILSTGQAPHHRSVTNMISGIDHGSLGSLGKQSSSITIPTESINHHDLNKLNLKYIPPLSNSTMELSTFINPQSNPPLFSNFGRDEDGRGFDAPLGPSPAAGGEDEPIVDRFGFIVDVKYGLKLMRKSRDKKKQQANQRLAALEQQQFHHSLPSQLPASQPLIDSVPPTEPSPNKPIESVLPPAQTTEENNKFNSTYCDASVEGSDLDHTPMMTTALPIKSQVDVEAELSSLREALGLSPVIKTSSNLEPEGSTSDSPGNQGGNEASSSSAAAALVDPVIESSTQSIRRLLFQLNEMQNMLEKKQMEAWGQFITKRRMKLMKVSNSTSPQQSHLAPPTTSSSEPPSITGKLTTTIQGTGAVSPASVGAFLGTVALSGSSSSPTGTILPKTSHSISGQPNTKRSSSISIGGDSVLDYSSNKSKVRDLITCHDDNLIGIASMGLSNDNNKKALKDEWKEFKDLVILGIPIALRPKIWLECSGATDLKEPGYYHDLLHSHHHDDGACLNQIECDVTRTLPTNVYFGGDGPGVSKLRRVLAAMSWHNPVVGYCQGMNMVAATLLLTIPSEEDAFWILVCIVDKILPPHYYTSHLLTSQADQRVLKVLVHKYLAELDDHFDALDVELPAITFGWFLSLFADALPIQTLLRVFDLFLIDGSLLLFRISLALLKINQATILSHDSPASLYAYMRGPMTLSSHHADKLINVATVDFGDIKNSTIVLLREKFVDQIKVEMGLPD</sequence>
<dbReference type="EMBL" id="CM045880">
    <property type="protein sequence ID" value="KAI7938555.1"/>
    <property type="molecule type" value="Genomic_DNA"/>
</dbReference>
<evidence type="ECO:0000313" key="2">
    <source>
        <dbReference type="Proteomes" id="UP001060170"/>
    </source>
</evidence>
<comment type="caution">
    <text evidence="1">The sequence shown here is derived from an EMBL/GenBank/DDBJ whole genome shotgun (WGS) entry which is preliminary data.</text>
</comment>
<name>A0ACC0DSL6_9BASI</name>
<evidence type="ECO:0000313" key="1">
    <source>
        <dbReference type="EMBL" id="KAI7938555.1"/>
    </source>
</evidence>
<reference evidence="2" key="2">
    <citation type="journal article" date="2018" name="Mol. Plant Microbe Interact.">
        <title>Genome sequence resources for the wheat stripe rust pathogen (Puccinia striiformis f. sp. tritici) and the barley stripe rust pathogen (Puccinia striiformis f. sp. hordei).</title>
        <authorList>
            <person name="Xia C."/>
            <person name="Wang M."/>
            <person name="Yin C."/>
            <person name="Cornejo O.E."/>
            <person name="Hulbert S.H."/>
            <person name="Chen X."/>
        </authorList>
    </citation>
    <scope>NUCLEOTIDE SEQUENCE [LARGE SCALE GENOMIC DNA]</scope>
    <source>
        <strain evidence="2">93-210</strain>
    </source>
</reference>
<reference evidence="1 2" key="3">
    <citation type="journal article" date="2022" name="Microbiol. Spectr.">
        <title>Folding features and dynamics of 3D genome architecture in plant fungal pathogens.</title>
        <authorList>
            <person name="Xia C."/>
        </authorList>
    </citation>
    <scope>NUCLEOTIDE SEQUENCE [LARGE SCALE GENOMIC DNA]</scope>
    <source>
        <strain evidence="1 2">93-210</strain>
    </source>
</reference>
<gene>
    <name evidence="1" type="ORF">MJO28_015475</name>
</gene>
<reference evidence="2" key="1">
    <citation type="journal article" date="2018" name="BMC Genomics">
        <title>Genomic insights into host adaptation between the wheat stripe rust pathogen (Puccinia striiformis f. sp. tritici) and the barley stripe rust pathogen (Puccinia striiformis f. sp. hordei).</title>
        <authorList>
            <person name="Xia C."/>
            <person name="Wang M."/>
            <person name="Yin C."/>
            <person name="Cornejo O.E."/>
            <person name="Hulbert S.H."/>
            <person name="Chen X."/>
        </authorList>
    </citation>
    <scope>NUCLEOTIDE SEQUENCE [LARGE SCALE GENOMIC DNA]</scope>
    <source>
        <strain evidence="2">93-210</strain>
    </source>
</reference>
<accession>A0ACC0DSL6</accession>
<proteinExistence type="predicted"/>